<name>A0ABZ2RAA1_9MICC</name>
<feature type="region of interest" description="Disordered" evidence="1">
    <location>
        <begin position="94"/>
        <end position="116"/>
    </location>
</feature>
<evidence type="ECO:0000256" key="2">
    <source>
        <dbReference type="SAM" id="Phobius"/>
    </source>
</evidence>
<evidence type="ECO:0008006" key="5">
    <source>
        <dbReference type="Google" id="ProtNLM"/>
    </source>
</evidence>
<dbReference type="RefSeq" id="WP_406637180.1">
    <property type="nucleotide sequence ID" value="NZ_CP148033.1"/>
</dbReference>
<dbReference type="Proteomes" id="UP001623384">
    <property type="component" value="Chromosome"/>
</dbReference>
<evidence type="ECO:0000313" key="4">
    <source>
        <dbReference type="Proteomes" id="UP001623384"/>
    </source>
</evidence>
<keyword evidence="2" id="KW-1133">Transmembrane helix</keyword>
<keyword evidence="2" id="KW-0812">Transmembrane</keyword>
<feature type="compositionally biased region" description="Low complexity" evidence="1">
    <location>
        <begin position="94"/>
        <end position="112"/>
    </location>
</feature>
<accession>A0ABZ2RAA1</accession>
<evidence type="ECO:0000256" key="1">
    <source>
        <dbReference type="SAM" id="MobiDB-lite"/>
    </source>
</evidence>
<keyword evidence="2" id="KW-0472">Membrane</keyword>
<feature type="transmembrane region" description="Helical" evidence="2">
    <location>
        <begin position="6"/>
        <end position="24"/>
    </location>
</feature>
<gene>
    <name evidence="3" type="ORF">WHH00_05470</name>
</gene>
<evidence type="ECO:0000313" key="3">
    <source>
        <dbReference type="EMBL" id="WXK94255.1"/>
    </source>
</evidence>
<sequence>MNLPVLAGTVSTVLFAVGMLPMLLKAAHTKDLASYSLGNLVLSNVANAVHSIYVFNLPAGPIWVLHLAYVLASALMLAWWLRYRGTGHATAASTAEATTTAGDATAGSPAGGFSPNPLAIKGARS</sequence>
<protein>
    <recommendedName>
        <fullName evidence="5">PQ loop repeat protein</fullName>
    </recommendedName>
</protein>
<dbReference type="EMBL" id="CP148033">
    <property type="protein sequence ID" value="WXK94255.1"/>
    <property type="molecule type" value="Genomic_DNA"/>
</dbReference>
<keyword evidence="4" id="KW-1185">Reference proteome</keyword>
<organism evidence="3 4">
    <name type="scientific">Pseudarthrobacter quantipunctorum</name>
    <dbReference type="NCBI Taxonomy" id="3128980"/>
    <lineage>
        <taxon>Bacteria</taxon>
        <taxon>Bacillati</taxon>
        <taxon>Actinomycetota</taxon>
        <taxon>Actinomycetes</taxon>
        <taxon>Micrococcales</taxon>
        <taxon>Micrococcaceae</taxon>
        <taxon>Pseudarthrobacter</taxon>
    </lineage>
</organism>
<feature type="transmembrane region" description="Helical" evidence="2">
    <location>
        <begin position="36"/>
        <end position="55"/>
    </location>
</feature>
<proteinExistence type="predicted"/>
<dbReference type="Gene3D" id="1.20.1280.290">
    <property type="match status" value="1"/>
</dbReference>
<feature type="transmembrane region" description="Helical" evidence="2">
    <location>
        <begin position="61"/>
        <end position="81"/>
    </location>
</feature>
<reference evidence="3 4" key="1">
    <citation type="submission" date="2024-03" db="EMBL/GenBank/DDBJ databases">
        <title>Rhodococcus navarretei sp. nov. and Pseudarthrobacter quantumdoti sp. nov., two new species with the ability to biosynthesize Quantum Dots isolated from soil samples at Union Glacier, Antarctica.</title>
        <authorList>
            <person name="Vargas M."/>
        </authorList>
    </citation>
    <scope>NUCLEOTIDE SEQUENCE [LARGE SCALE GENOMIC DNA]</scope>
    <source>
        <strain evidence="3 4">RC-2-3</strain>
    </source>
</reference>